<dbReference type="PANTHER" id="PTHR23278:SF4">
    <property type="entry name" value="SIDESTEP, ISOFORM C"/>
    <property type="match status" value="1"/>
</dbReference>
<accession>A0A182THQ7</accession>
<reference evidence="1" key="2">
    <citation type="submission" date="2020-05" db="UniProtKB">
        <authorList>
            <consortium name="EnsemblMetazoa"/>
        </authorList>
    </citation>
    <scope>IDENTIFICATION</scope>
    <source>
        <strain evidence="1">CM1001059</strain>
    </source>
</reference>
<evidence type="ECO:0000313" key="1">
    <source>
        <dbReference type="EnsemblMetazoa" id="AMEC002514-PA"/>
    </source>
</evidence>
<evidence type="ECO:0000313" key="2">
    <source>
        <dbReference type="Proteomes" id="UP000075902"/>
    </source>
</evidence>
<evidence type="ECO:0008006" key="3">
    <source>
        <dbReference type="Google" id="ProtNLM"/>
    </source>
</evidence>
<dbReference type="AlphaFoldDB" id="A0A182THQ7"/>
<dbReference type="VEuPathDB" id="VectorBase:AMEC002514"/>
<sequence>MLLDHCIGKDLEPSLHLKYEYSFAPRCKPGTEQTSVGSLNMHSLHVKCEVEADPPDGVRFSWTYNNTRNVSPVLNSRISSHGLVSTMTYLPQSDSELVTLACWAINNVGRQTVPCLIHILPATVGKHLPCCVNRTQLRPYVTGVVIAKMLTAPSLKSIHK</sequence>
<protein>
    <recommendedName>
        <fullName evidence="3">Ig-like domain-containing protein</fullName>
    </recommendedName>
</protein>
<proteinExistence type="predicted"/>
<keyword evidence="2" id="KW-1185">Reference proteome</keyword>
<dbReference type="Proteomes" id="UP000075902">
    <property type="component" value="Unassembled WGS sequence"/>
</dbReference>
<dbReference type="EnsemblMetazoa" id="AMEC002514-RA">
    <property type="protein sequence ID" value="AMEC002514-PA"/>
    <property type="gene ID" value="AMEC002514"/>
</dbReference>
<reference evidence="2" key="1">
    <citation type="submission" date="2014-01" db="EMBL/GenBank/DDBJ databases">
        <title>The Genome Sequence of Anopheles melas CM1001059_A (V2).</title>
        <authorList>
            <consortium name="The Broad Institute Genomics Platform"/>
            <person name="Neafsey D.E."/>
            <person name="Besansky N."/>
            <person name="Howell P."/>
            <person name="Walton C."/>
            <person name="Young S.K."/>
            <person name="Zeng Q."/>
            <person name="Gargeya S."/>
            <person name="Fitzgerald M."/>
            <person name="Haas B."/>
            <person name="Abouelleil A."/>
            <person name="Allen A.W."/>
            <person name="Alvarado L."/>
            <person name="Arachchi H.M."/>
            <person name="Berlin A.M."/>
            <person name="Chapman S.B."/>
            <person name="Gainer-Dewar J."/>
            <person name="Goldberg J."/>
            <person name="Griggs A."/>
            <person name="Gujja S."/>
            <person name="Hansen M."/>
            <person name="Howarth C."/>
            <person name="Imamovic A."/>
            <person name="Ireland A."/>
            <person name="Larimer J."/>
            <person name="McCowan C."/>
            <person name="Murphy C."/>
            <person name="Pearson M."/>
            <person name="Poon T.W."/>
            <person name="Priest M."/>
            <person name="Roberts A."/>
            <person name="Saif S."/>
            <person name="Shea T."/>
            <person name="Sisk P."/>
            <person name="Sykes S."/>
            <person name="Wortman J."/>
            <person name="Nusbaum C."/>
            <person name="Birren B."/>
        </authorList>
    </citation>
    <scope>NUCLEOTIDE SEQUENCE [LARGE SCALE GENOMIC DNA]</scope>
    <source>
        <strain evidence="2">CM1001059</strain>
    </source>
</reference>
<dbReference type="STRING" id="34690.A0A182THQ7"/>
<dbReference type="PANTHER" id="PTHR23278">
    <property type="entry name" value="SIDESTEP PROTEIN"/>
    <property type="match status" value="1"/>
</dbReference>
<dbReference type="InterPro" id="IPR036179">
    <property type="entry name" value="Ig-like_dom_sf"/>
</dbReference>
<organism evidence="1 2">
    <name type="scientific">Anopheles melas</name>
    <dbReference type="NCBI Taxonomy" id="34690"/>
    <lineage>
        <taxon>Eukaryota</taxon>
        <taxon>Metazoa</taxon>
        <taxon>Ecdysozoa</taxon>
        <taxon>Arthropoda</taxon>
        <taxon>Hexapoda</taxon>
        <taxon>Insecta</taxon>
        <taxon>Pterygota</taxon>
        <taxon>Neoptera</taxon>
        <taxon>Endopterygota</taxon>
        <taxon>Diptera</taxon>
        <taxon>Nematocera</taxon>
        <taxon>Culicoidea</taxon>
        <taxon>Culicidae</taxon>
        <taxon>Anophelinae</taxon>
        <taxon>Anopheles</taxon>
    </lineage>
</organism>
<name>A0A182THQ7_9DIPT</name>
<dbReference type="SUPFAM" id="SSF48726">
    <property type="entry name" value="Immunoglobulin"/>
    <property type="match status" value="1"/>
</dbReference>